<accession>A0A916SZS1</accession>
<comment type="caution">
    <text evidence="11">The sequence shown here is derived from an EMBL/GenBank/DDBJ whole genome shotgun (WGS) entry which is preliminary data.</text>
</comment>
<dbReference type="SUPFAM" id="SSF51445">
    <property type="entry name" value="(Trans)glycosidases"/>
    <property type="match status" value="1"/>
</dbReference>
<comment type="similarity">
    <text evidence="2 10">Belongs to the disproportionating enzyme family.</text>
</comment>
<evidence type="ECO:0000256" key="1">
    <source>
        <dbReference type="ARBA" id="ARBA00000439"/>
    </source>
</evidence>
<evidence type="ECO:0000256" key="6">
    <source>
        <dbReference type="ARBA" id="ARBA00022679"/>
    </source>
</evidence>
<dbReference type="GO" id="GO:0005975">
    <property type="term" value="P:carbohydrate metabolic process"/>
    <property type="evidence" value="ECO:0007669"/>
    <property type="project" value="InterPro"/>
</dbReference>
<organism evidence="11 12">
    <name type="scientific">Sphingomonas metalli</name>
    <dbReference type="NCBI Taxonomy" id="1779358"/>
    <lineage>
        <taxon>Bacteria</taxon>
        <taxon>Pseudomonadati</taxon>
        <taxon>Pseudomonadota</taxon>
        <taxon>Alphaproteobacteria</taxon>
        <taxon>Sphingomonadales</taxon>
        <taxon>Sphingomonadaceae</taxon>
        <taxon>Sphingomonas</taxon>
    </lineage>
</organism>
<evidence type="ECO:0000256" key="5">
    <source>
        <dbReference type="ARBA" id="ARBA00022676"/>
    </source>
</evidence>
<evidence type="ECO:0000256" key="9">
    <source>
        <dbReference type="ARBA" id="ARBA00031501"/>
    </source>
</evidence>
<evidence type="ECO:0000256" key="2">
    <source>
        <dbReference type="ARBA" id="ARBA00005684"/>
    </source>
</evidence>
<sequence>MSALHELAAEAGLQVDWTDAAGQAQRVTDAALARVLGAMGYPADSDAAIATSRERLSGERAEDAAGFVSGDVGAPIAVRGAGARGELILEDGSRRDVTLDGGTLPPIDRPGYHRLVTDAGEMEVAVAPARCFTVEDAAPGRRIWGPAVQIPALRDRRDTAFGDFGTLAKSAAAFAAAGADALAMSPVHALFPADPGRYSPYAPSSRLFLNILYADPALVGLPVTGEAAPELIDWADAIPQRMAKLRAAYAARPGGVKDAVAAFAERGGEALACHARFDALHAHFLPEGAYGWQDWPEAFHDPAGSAVADWVRAHGEEVDFFLFCQWLADRSLAEAQTAATAAGMALGLIADLAVGMDAGGSHAWSRPEDLITGLSIGAPPDILGPEGQNWGITGFSPVALRRRGFAPFRDTIRAALAHAGGIRIDHAMGLQRLWVVPDGCSAAEGAYLSYPVDDMLRVLAIESQAARAIVIGEDLGTVPEGFRPRMDARGMLGMRVMPFEMDGPDRLIPPDRYDRQAAAMTGTHDLPTMAGWWTGRELDWNERLGRGRPDHDANRAERAHQRKVWWQGFTEAGTASGPQPADDDPAPVVDAAIGFVGRTPCDLVILPMEDVLGLVEQPNLPGTIDEHPNWRRRMPEDTGAALAHDPAATHLATINEARST</sequence>
<dbReference type="RefSeq" id="WP_188657734.1">
    <property type="nucleotide sequence ID" value="NZ_BMIH01000001.1"/>
</dbReference>
<gene>
    <name evidence="11" type="ORF">GCM10011380_11920</name>
</gene>
<evidence type="ECO:0000313" key="11">
    <source>
        <dbReference type="EMBL" id="GGB23868.1"/>
    </source>
</evidence>
<proteinExistence type="inferred from homology"/>
<keyword evidence="12" id="KW-1185">Reference proteome</keyword>
<dbReference type="GO" id="GO:0004134">
    <property type="term" value="F:4-alpha-glucanotransferase activity"/>
    <property type="evidence" value="ECO:0007669"/>
    <property type="project" value="UniProtKB-EC"/>
</dbReference>
<reference evidence="11" key="1">
    <citation type="journal article" date="2014" name="Int. J. Syst. Evol. Microbiol.">
        <title>Complete genome sequence of Corynebacterium casei LMG S-19264T (=DSM 44701T), isolated from a smear-ripened cheese.</title>
        <authorList>
            <consortium name="US DOE Joint Genome Institute (JGI-PGF)"/>
            <person name="Walter F."/>
            <person name="Albersmeier A."/>
            <person name="Kalinowski J."/>
            <person name="Ruckert C."/>
        </authorList>
    </citation>
    <scope>NUCLEOTIDE SEQUENCE</scope>
    <source>
        <strain evidence="11">CGMCC 1.15330</strain>
    </source>
</reference>
<name>A0A916SZS1_9SPHN</name>
<evidence type="ECO:0000256" key="3">
    <source>
        <dbReference type="ARBA" id="ARBA00012560"/>
    </source>
</evidence>
<keyword evidence="5 10" id="KW-0328">Glycosyltransferase</keyword>
<dbReference type="EMBL" id="BMIH01000001">
    <property type="protein sequence ID" value="GGB23868.1"/>
    <property type="molecule type" value="Genomic_DNA"/>
</dbReference>
<evidence type="ECO:0000256" key="10">
    <source>
        <dbReference type="RuleBase" id="RU361207"/>
    </source>
</evidence>
<dbReference type="EC" id="2.4.1.25" evidence="3 10"/>
<dbReference type="PANTHER" id="PTHR32438">
    <property type="entry name" value="4-ALPHA-GLUCANOTRANSFERASE DPE1, CHLOROPLASTIC/AMYLOPLASTIC"/>
    <property type="match status" value="1"/>
</dbReference>
<evidence type="ECO:0000256" key="4">
    <source>
        <dbReference type="ARBA" id="ARBA00020295"/>
    </source>
</evidence>
<dbReference type="InterPro" id="IPR017853">
    <property type="entry name" value="GH"/>
</dbReference>
<dbReference type="InterPro" id="IPR003385">
    <property type="entry name" value="Glyco_hydro_77"/>
</dbReference>
<evidence type="ECO:0000256" key="7">
    <source>
        <dbReference type="ARBA" id="ARBA00023277"/>
    </source>
</evidence>
<reference evidence="11" key="2">
    <citation type="submission" date="2020-09" db="EMBL/GenBank/DDBJ databases">
        <authorList>
            <person name="Sun Q."/>
            <person name="Zhou Y."/>
        </authorList>
    </citation>
    <scope>NUCLEOTIDE SEQUENCE</scope>
    <source>
        <strain evidence="11">CGMCC 1.15330</strain>
    </source>
</reference>
<dbReference type="AlphaFoldDB" id="A0A916SZS1"/>
<dbReference type="NCBIfam" id="TIGR00217">
    <property type="entry name" value="malQ"/>
    <property type="match status" value="1"/>
</dbReference>
<dbReference type="Pfam" id="PF02446">
    <property type="entry name" value="Glyco_hydro_77"/>
    <property type="match status" value="1"/>
</dbReference>
<dbReference type="PANTHER" id="PTHR32438:SF5">
    <property type="entry name" value="4-ALPHA-GLUCANOTRANSFERASE DPE1, CHLOROPLASTIC_AMYLOPLASTIC"/>
    <property type="match status" value="1"/>
</dbReference>
<keyword evidence="6 10" id="KW-0808">Transferase</keyword>
<protein>
    <recommendedName>
        <fullName evidence="4 10">4-alpha-glucanotransferase</fullName>
        <ecNumber evidence="3 10">2.4.1.25</ecNumber>
    </recommendedName>
    <alternativeName>
        <fullName evidence="8 10">Amylomaltase</fullName>
    </alternativeName>
    <alternativeName>
        <fullName evidence="9 10">Disproportionating enzyme</fullName>
    </alternativeName>
</protein>
<evidence type="ECO:0000313" key="12">
    <source>
        <dbReference type="Proteomes" id="UP000623067"/>
    </source>
</evidence>
<dbReference type="Proteomes" id="UP000623067">
    <property type="component" value="Unassembled WGS sequence"/>
</dbReference>
<dbReference type="Gene3D" id="3.20.20.80">
    <property type="entry name" value="Glycosidases"/>
    <property type="match status" value="1"/>
</dbReference>
<comment type="catalytic activity">
    <reaction evidence="1 10">
        <text>Transfers a segment of a (1-&gt;4)-alpha-D-glucan to a new position in an acceptor, which may be glucose or a (1-&gt;4)-alpha-D-glucan.</text>
        <dbReference type="EC" id="2.4.1.25"/>
    </reaction>
</comment>
<evidence type="ECO:0000256" key="8">
    <source>
        <dbReference type="ARBA" id="ARBA00031423"/>
    </source>
</evidence>
<keyword evidence="7 10" id="KW-0119">Carbohydrate metabolism</keyword>